<keyword evidence="2" id="KW-1185">Reference proteome</keyword>
<dbReference type="RefSeq" id="XP_024741621.1">
    <property type="nucleotide sequence ID" value="XM_024871027.1"/>
</dbReference>
<dbReference type="GeneID" id="36579109"/>
<name>A0A2J6TNW6_9HELO</name>
<sequence length="86" mass="9441">MSNQELKTIITPALKSRGSRSVMAWSCWTQARNMLADLIFFVSMYNPQGIDLHFLNRVPFYGGLKTSAAVQVASDSGYHSNGTPTG</sequence>
<accession>A0A2J6TNW6</accession>
<evidence type="ECO:0000313" key="2">
    <source>
        <dbReference type="Proteomes" id="UP000235371"/>
    </source>
</evidence>
<evidence type="ECO:0000313" key="1">
    <source>
        <dbReference type="EMBL" id="PMD64717.1"/>
    </source>
</evidence>
<dbReference type="Proteomes" id="UP000235371">
    <property type="component" value="Unassembled WGS sequence"/>
</dbReference>
<dbReference type="InParanoid" id="A0A2J6TNW6"/>
<proteinExistence type="predicted"/>
<organism evidence="1 2">
    <name type="scientific">Hyaloscypha bicolor E</name>
    <dbReference type="NCBI Taxonomy" id="1095630"/>
    <lineage>
        <taxon>Eukaryota</taxon>
        <taxon>Fungi</taxon>
        <taxon>Dikarya</taxon>
        <taxon>Ascomycota</taxon>
        <taxon>Pezizomycotina</taxon>
        <taxon>Leotiomycetes</taxon>
        <taxon>Helotiales</taxon>
        <taxon>Hyaloscyphaceae</taxon>
        <taxon>Hyaloscypha</taxon>
        <taxon>Hyaloscypha bicolor</taxon>
    </lineage>
</organism>
<protein>
    <submittedName>
        <fullName evidence="1">Uncharacterized protein</fullName>
    </submittedName>
</protein>
<reference evidence="1 2" key="1">
    <citation type="submission" date="2016-04" db="EMBL/GenBank/DDBJ databases">
        <title>A degradative enzymes factory behind the ericoid mycorrhizal symbiosis.</title>
        <authorList>
            <consortium name="DOE Joint Genome Institute"/>
            <person name="Martino E."/>
            <person name="Morin E."/>
            <person name="Grelet G."/>
            <person name="Kuo A."/>
            <person name="Kohler A."/>
            <person name="Daghino S."/>
            <person name="Barry K."/>
            <person name="Choi C."/>
            <person name="Cichocki N."/>
            <person name="Clum A."/>
            <person name="Copeland A."/>
            <person name="Hainaut M."/>
            <person name="Haridas S."/>
            <person name="Labutti K."/>
            <person name="Lindquist E."/>
            <person name="Lipzen A."/>
            <person name="Khouja H.-R."/>
            <person name="Murat C."/>
            <person name="Ohm R."/>
            <person name="Olson A."/>
            <person name="Spatafora J."/>
            <person name="Veneault-Fourrey C."/>
            <person name="Henrissat B."/>
            <person name="Grigoriev I."/>
            <person name="Martin F."/>
            <person name="Perotto S."/>
        </authorList>
    </citation>
    <scope>NUCLEOTIDE SEQUENCE [LARGE SCALE GENOMIC DNA]</scope>
    <source>
        <strain evidence="1 2">E</strain>
    </source>
</reference>
<gene>
    <name evidence="1" type="ORF">K444DRAFT_204499</name>
</gene>
<dbReference type="OrthoDB" id="2142040at2759"/>
<dbReference type="AlphaFoldDB" id="A0A2J6TNW6"/>
<dbReference type="EMBL" id="KZ613747">
    <property type="protein sequence ID" value="PMD64717.1"/>
    <property type="molecule type" value="Genomic_DNA"/>
</dbReference>